<dbReference type="InterPro" id="IPR013249">
    <property type="entry name" value="RNA_pol_sigma70_r4_t2"/>
</dbReference>
<evidence type="ECO:0000259" key="5">
    <source>
        <dbReference type="Pfam" id="PF04542"/>
    </source>
</evidence>
<dbReference type="Gene3D" id="1.10.1740.10">
    <property type="match status" value="1"/>
</dbReference>
<dbReference type="PANTHER" id="PTHR43133">
    <property type="entry name" value="RNA POLYMERASE ECF-TYPE SIGMA FACTO"/>
    <property type="match status" value="1"/>
</dbReference>
<comment type="caution">
    <text evidence="7">The sequence shown here is derived from an EMBL/GenBank/DDBJ whole genome shotgun (WGS) entry which is preliminary data.</text>
</comment>
<accession>A0A4R8C6D6</accession>
<comment type="similarity">
    <text evidence="1">Belongs to the sigma-70 factor family. ECF subfamily.</text>
</comment>
<dbReference type="SUPFAM" id="SSF88659">
    <property type="entry name" value="Sigma3 and sigma4 domains of RNA polymerase sigma factors"/>
    <property type="match status" value="1"/>
</dbReference>
<dbReference type="AlphaFoldDB" id="A0A4R8C6D6"/>
<protein>
    <submittedName>
        <fullName evidence="7">RNA polymerase sigma-70 factor (ECF subfamily)</fullName>
    </submittedName>
</protein>
<reference evidence="7 8" key="1">
    <citation type="submission" date="2019-03" db="EMBL/GenBank/DDBJ databases">
        <title>Genomic Encyclopedia of Type Strains, Phase III (KMG-III): the genomes of soil and plant-associated and newly described type strains.</title>
        <authorList>
            <person name="Whitman W."/>
        </authorList>
    </citation>
    <scope>NUCLEOTIDE SEQUENCE [LARGE SCALE GENOMIC DNA]</scope>
    <source>
        <strain evidence="7 8">VKM Ac-2573</strain>
    </source>
</reference>
<dbReference type="CDD" id="cd06171">
    <property type="entry name" value="Sigma70_r4"/>
    <property type="match status" value="1"/>
</dbReference>
<dbReference type="OrthoDB" id="5244716at2"/>
<dbReference type="InterPro" id="IPR013325">
    <property type="entry name" value="RNA_pol_sigma_r2"/>
</dbReference>
<dbReference type="Gene3D" id="1.10.10.10">
    <property type="entry name" value="Winged helix-like DNA-binding domain superfamily/Winged helix DNA-binding domain"/>
    <property type="match status" value="1"/>
</dbReference>
<sequence>MPLRLRESGVPLTVLLYRRPVGAVLPTDDVLVAGLRAGDEEMFACLLNSWSGSMLRLARSFVSTTASAEEVVQDTWLAVLQGIERFEGRASLQTWVYRILVNIARKRGSREHRTVPWTSLAPDQGPTVDPARFHGPDDQYPGGWRAFPERWPSTETEVLAHEVRAAVAKAIENLPTRQQVVLTLRDIDGQDAGAVCTLLGISAANQRVLLHRARAAVRSELEQYFGVAP</sequence>
<feature type="domain" description="RNA polymerase sigma factor 70 region 4 type 2" evidence="6">
    <location>
        <begin position="165"/>
        <end position="216"/>
    </location>
</feature>
<feature type="domain" description="RNA polymerase sigma-70 region 2" evidence="5">
    <location>
        <begin position="52"/>
        <end position="110"/>
    </location>
</feature>
<dbReference type="GO" id="GO:0006352">
    <property type="term" value="P:DNA-templated transcription initiation"/>
    <property type="evidence" value="ECO:0007669"/>
    <property type="project" value="InterPro"/>
</dbReference>
<keyword evidence="8" id="KW-1185">Reference proteome</keyword>
<evidence type="ECO:0000256" key="1">
    <source>
        <dbReference type="ARBA" id="ARBA00010641"/>
    </source>
</evidence>
<dbReference type="EMBL" id="SODP01000002">
    <property type="protein sequence ID" value="TDW71204.1"/>
    <property type="molecule type" value="Genomic_DNA"/>
</dbReference>
<dbReference type="SUPFAM" id="SSF88946">
    <property type="entry name" value="Sigma2 domain of RNA polymerase sigma factors"/>
    <property type="match status" value="1"/>
</dbReference>
<evidence type="ECO:0000256" key="2">
    <source>
        <dbReference type="ARBA" id="ARBA00023015"/>
    </source>
</evidence>
<evidence type="ECO:0000313" key="7">
    <source>
        <dbReference type="EMBL" id="TDW71204.1"/>
    </source>
</evidence>
<dbReference type="InterPro" id="IPR014284">
    <property type="entry name" value="RNA_pol_sigma-70_dom"/>
</dbReference>
<dbReference type="InterPro" id="IPR036388">
    <property type="entry name" value="WH-like_DNA-bd_sf"/>
</dbReference>
<dbReference type="InterPro" id="IPR039425">
    <property type="entry name" value="RNA_pol_sigma-70-like"/>
</dbReference>
<gene>
    <name evidence="7" type="ORF">EV653_5284</name>
</gene>
<dbReference type="Proteomes" id="UP000295146">
    <property type="component" value="Unassembled WGS sequence"/>
</dbReference>
<keyword evidence="2" id="KW-0805">Transcription regulation</keyword>
<name>A0A4R8C6D6_9ACTN</name>
<dbReference type="GO" id="GO:0003677">
    <property type="term" value="F:DNA binding"/>
    <property type="evidence" value="ECO:0007669"/>
    <property type="project" value="InterPro"/>
</dbReference>
<dbReference type="GO" id="GO:0016987">
    <property type="term" value="F:sigma factor activity"/>
    <property type="evidence" value="ECO:0007669"/>
    <property type="project" value="UniProtKB-KW"/>
</dbReference>
<evidence type="ECO:0000259" key="6">
    <source>
        <dbReference type="Pfam" id="PF08281"/>
    </source>
</evidence>
<dbReference type="Pfam" id="PF08281">
    <property type="entry name" value="Sigma70_r4_2"/>
    <property type="match status" value="1"/>
</dbReference>
<proteinExistence type="inferred from homology"/>
<evidence type="ECO:0000313" key="8">
    <source>
        <dbReference type="Proteomes" id="UP000295146"/>
    </source>
</evidence>
<dbReference type="NCBIfam" id="TIGR02937">
    <property type="entry name" value="sigma70-ECF"/>
    <property type="match status" value="1"/>
</dbReference>
<dbReference type="InterPro" id="IPR013324">
    <property type="entry name" value="RNA_pol_sigma_r3/r4-like"/>
</dbReference>
<organism evidence="7 8">
    <name type="scientific">Kribbella pratensis</name>
    <dbReference type="NCBI Taxonomy" id="2512112"/>
    <lineage>
        <taxon>Bacteria</taxon>
        <taxon>Bacillati</taxon>
        <taxon>Actinomycetota</taxon>
        <taxon>Actinomycetes</taxon>
        <taxon>Propionibacteriales</taxon>
        <taxon>Kribbellaceae</taxon>
        <taxon>Kribbella</taxon>
    </lineage>
</organism>
<dbReference type="Pfam" id="PF04542">
    <property type="entry name" value="Sigma70_r2"/>
    <property type="match status" value="1"/>
</dbReference>
<dbReference type="InterPro" id="IPR007627">
    <property type="entry name" value="RNA_pol_sigma70_r2"/>
</dbReference>
<evidence type="ECO:0000256" key="3">
    <source>
        <dbReference type="ARBA" id="ARBA00023082"/>
    </source>
</evidence>
<evidence type="ECO:0000256" key="4">
    <source>
        <dbReference type="ARBA" id="ARBA00023163"/>
    </source>
</evidence>
<dbReference type="PANTHER" id="PTHR43133:SF53">
    <property type="entry name" value="ECF RNA POLYMERASE SIGMA-E FACTOR"/>
    <property type="match status" value="1"/>
</dbReference>
<keyword evidence="4" id="KW-0804">Transcription</keyword>
<keyword evidence="3" id="KW-0731">Sigma factor</keyword>